<name>A0A1H8Q6Q6_9PROT</name>
<dbReference type="EMBL" id="FODO01000011">
    <property type="protein sequence ID" value="SEO49597.1"/>
    <property type="molecule type" value="Genomic_DNA"/>
</dbReference>
<gene>
    <name evidence="2" type="ORF">SAMN05216333_11117</name>
</gene>
<keyword evidence="1" id="KW-0472">Membrane</keyword>
<feature type="transmembrane region" description="Helical" evidence="1">
    <location>
        <begin position="62"/>
        <end position="83"/>
    </location>
</feature>
<proteinExistence type="predicted"/>
<accession>A0A1H8Q6Q6</accession>
<protein>
    <submittedName>
        <fullName evidence="2">Uncharacterized protein</fullName>
    </submittedName>
</protein>
<keyword evidence="1" id="KW-1133">Transmembrane helix</keyword>
<dbReference type="AlphaFoldDB" id="A0A1H8Q6Q6"/>
<feature type="transmembrane region" description="Helical" evidence="1">
    <location>
        <begin position="24"/>
        <end position="47"/>
    </location>
</feature>
<evidence type="ECO:0000313" key="3">
    <source>
        <dbReference type="Proteomes" id="UP000198814"/>
    </source>
</evidence>
<dbReference type="STRING" id="42354.SAMN05216333_11117"/>
<evidence type="ECO:0000313" key="2">
    <source>
        <dbReference type="EMBL" id="SEO49597.1"/>
    </source>
</evidence>
<dbReference type="OrthoDB" id="8550045at2"/>
<sequence length="161" mass="17105">MLPKSFMDIVAAEKARFWRGSVRLAMIMSMLGLAVMAGIVGMIFVLYGLCLSLAEIMKPWEAGLIVGGGMMFFAAILIMIIAAQGHVLRLEGNAIPIPKQSDNDSTAEFGSKIGDIIAQSNVKRSDIALTALIGGVVLGASPRLRQQILASLTDLIKSTGK</sequence>
<keyword evidence="1" id="KW-0812">Transmembrane</keyword>
<reference evidence="3" key="1">
    <citation type="submission" date="2016-10" db="EMBL/GenBank/DDBJ databases">
        <authorList>
            <person name="Varghese N."/>
            <person name="Submissions S."/>
        </authorList>
    </citation>
    <scope>NUCLEOTIDE SEQUENCE [LARGE SCALE GENOMIC DNA]</scope>
    <source>
        <strain evidence="3">Nm76</strain>
    </source>
</reference>
<organism evidence="2 3">
    <name type="scientific">Nitrosomonas oligotropha</name>
    <dbReference type="NCBI Taxonomy" id="42354"/>
    <lineage>
        <taxon>Bacteria</taxon>
        <taxon>Pseudomonadati</taxon>
        <taxon>Pseudomonadota</taxon>
        <taxon>Betaproteobacteria</taxon>
        <taxon>Nitrosomonadales</taxon>
        <taxon>Nitrosomonadaceae</taxon>
        <taxon>Nitrosomonas</taxon>
    </lineage>
</organism>
<keyword evidence="3" id="KW-1185">Reference proteome</keyword>
<dbReference type="Proteomes" id="UP000198814">
    <property type="component" value="Unassembled WGS sequence"/>
</dbReference>
<evidence type="ECO:0000256" key="1">
    <source>
        <dbReference type="SAM" id="Phobius"/>
    </source>
</evidence>